<accession>A0ABV5WN88</accession>
<proteinExistence type="predicted"/>
<organism evidence="3 4">
    <name type="scientific">Ectobacillus funiculus</name>
    <dbReference type="NCBI Taxonomy" id="137993"/>
    <lineage>
        <taxon>Bacteria</taxon>
        <taxon>Bacillati</taxon>
        <taxon>Bacillota</taxon>
        <taxon>Bacilli</taxon>
        <taxon>Bacillales</taxon>
        <taxon>Bacillaceae</taxon>
        <taxon>Ectobacillus</taxon>
    </lineage>
</organism>
<evidence type="ECO:0000313" key="4">
    <source>
        <dbReference type="Proteomes" id="UP001589609"/>
    </source>
</evidence>
<dbReference type="InterPro" id="IPR027051">
    <property type="entry name" value="XdhC_Rossmann_dom"/>
</dbReference>
<keyword evidence="4" id="KW-1185">Reference proteome</keyword>
<gene>
    <name evidence="3" type="ORF">ACFFMS_25765</name>
</gene>
<dbReference type="PANTHER" id="PTHR30388:SF6">
    <property type="entry name" value="XANTHINE DEHYDROGENASE SUBUNIT A-RELATED"/>
    <property type="match status" value="1"/>
</dbReference>
<dbReference type="EMBL" id="JBHMAF010000196">
    <property type="protein sequence ID" value="MFB9761648.1"/>
    <property type="molecule type" value="Genomic_DNA"/>
</dbReference>
<reference evidence="3 4" key="1">
    <citation type="submission" date="2024-09" db="EMBL/GenBank/DDBJ databases">
        <authorList>
            <person name="Sun Q."/>
            <person name="Mori K."/>
        </authorList>
    </citation>
    <scope>NUCLEOTIDE SEQUENCE [LARGE SCALE GENOMIC DNA]</scope>
    <source>
        <strain evidence="3 4">JCM 11201</strain>
    </source>
</reference>
<dbReference type="InterPro" id="IPR003777">
    <property type="entry name" value="XdhC_CoxI"/>
</dbReference>
<dbReference type="RefSeq" id="WP_379951795.1">
    <property type="nucleotide sequence ID" value="NZ_JBHMAF010000196.1"/>
</dbReference>
<feature type="domain" description="XdhC- CoxI" evidence="1">
    <location>
        <begin position="16"/>
        <end position="67"/>
    </location>
</feature>
<dbReference type="Pfam" id="PF13478">
    <property type="entry name" value="XdhC_C"/>
    <property type="match status" value="1"/>
</dbReference>
<evidence type="ECO:0000313" key="3">
    <source>
        <dbReference type="EMBL" id="MFB9761648.1"/>
    </source>
</evidence>
<evidence type="ECO:0000259" key="2">
    <source>
        <dbReference type="Pfam" id="PF13478"/>
    </source>
</evidence>
<dbReference type="Pfam" id="PF02625">
    <property type="entry name" value="XdhC_CoxI"/>
    <property type="match status" value="1"/>
</dbReference>
<comment type="caution">
    <text evidence="3">The sequence shown here is derived from an EMBL/GenBank/DDBJ whole genome shotgun (WGS) entry which is preliminary data.</text>
</comment>
<protein>
    <submittedName>
        <fullName evidence="3">XdhC family protein</fullName>
    </submittedName>
</protein>
<evidence type="ECO:0000259" key="1">
    <source>
        <dbReference type="Pfam" id="PF02625"/>
    </source>
</evidence>
<sequence>MAALYNIIEAVTTISESCTLATLIRVEGSSYLKEGTMMVMREDGMRLGMLSAGCVEEDLYHHSQDVTFDKWSIHEFDTGEEDDLSWGIGCNGVLHILLEKVDPFYRESLRRVKAYMDQGLYVWMVKHLIKFKTLFISENGDIFGSWAEDIPSVLELRNGIYKDIYMQCLQPQQRLFIFGAGEDAKPLVRLAKETGFFTTVCDWREALCTPLSFPEADSCIVGFPREVMPCLDITERDFVVIMTHHFKRDQEILTLLLQRTCRYLGILGSRQRTARLFREMEKPAWISAPVGLPIGARGPAEIAVSIIAEMIQIVRMEHNENSRNILGSGKQQENGTRNA</sequence>
<feature type="domain" description="XdhC Rossmann" evidence="2">
    <location>
        <begin position="175"/>
        <end position="310"/>
    </location>
</feature>
<dbReference type="PANTHER" id="PTHR30388">
    <property type="entry name" value="ALDEHYDE OXIDOREDUCTASE MOLYBDENUM COFACTOR ASSEMBLY PROTEIN"/>
    <property type="match status" value="1"/>
</dbReference>
<name>A0ABV5WN88_9BACI</name>
<dbReference type="Gene3D" id="3.40.50.720">
    <property type="entry name" value="NAD(P)-binding Rossmann-like Domain"/>
    <property type="match status" value="1"/>
</dbReference>
<dbReference type="Proteomes" id="UP001589609">
    <property type="component" value="Unassembled WGS sequence"/>
</dbReference>
<dbReference type="InterPro" id="IPR052698">
    <property type="entry name" value="MoCofactor_Util/Proc"/>
</dbReference>